<reference evidence="12 13" key="1">
    <citation type="submission" date="2019-08" db="EMBL/GenBank/DDBJ databases">
        <authorList>
            <person name="Lei W."/>
        </authorList>
    </citation>
    <scope>NUCLEOTIDE SEQUENCE [LARGE SCALE GENOMIC DNA]</scope>
    <source>
        <strain evidence="12 13">CCUG 58627</strain>
    </source>
</reference>
<dbReference type="Proteomes" id="UP000320791">
    <property type="component" value="Unassembled WGS sequence"/>
</dbReference>
<dbReference type="GO" id="GO:0043139">
    <property type="term" value="F:5'-3' DNA helicase activity"/>
    <property type="evidence" value="ECO:0007669"/>
    <property type="project" value="UniProtKB-EC"/>
</dbReference>
<sequence>MTDQPPAPSTADMLSAAVESIGGQPRAGQERMAHAVTQALEAERHLAVQAGTGTGKSLAYLIPAIRHAQATNSTVVVSTATIALQRQLVDRDLPRLVDALEPLLSRRPTFAILKGRSNYLCKNKLAPDEDVEEALIDEKDISWLGKHIRRLHEWANETTTGDRDTLEPGVPDLAWRQVSVSAKECLGATRCPVGEECFGEQARREARNVDVVVTNHALLAIDALADVDILPHHDAVIVDEAHELDGRITAVATSEITVASLKLAAKRASKIGAENKVADLAEELKISLDSAREGRWERLPAGMDGPLVALRDALWSLKVEVSRAPDGEAANDPDRHAERVTLGNHLVDLHDSFVRILDVFEEVNPAKHQDVVWWSEGTLRVAPLSIGGLLHSQLFGRKTVVLTSATLSLGGNFQAMAASWGLARGTWDALDVGTPFDPAKAGILYAARHLPEPGRDGLSNECLDEIYELIMAAGGRTLGLFSSKRAAVQATEAMRARLPFEVLCQGDDATGALVEKFAKNENTCLFGTLSLWQGVDVPGRSCSLVLIDRIPFPRPDDPLLQARKKAADAKGRNGFMEIAATHAALLLAQGAGRLLRSTTDRGVVAMLDCRIATKRYGNFLLASLPPFWRTTDPAVVRAALTRLVS</sequence>
<dbReference type="GO" id="GO:0016818">
    <property type="term" value="F:hydrolase activity, acting on acid anhydrides, in phosphorus-containing anhydrides"/>
    <property type="evidence" value="ECO:0007669"/>
    <property type="project" value="InterPro"/>
</dbReference>
<evidence type="ECO:0000256" key="2">
    <source>
        <dbReference type="ARBA" id="ARBA00022741"/>
    </source>
</evidence>
<evidence type="ECO:0000256" key="3">
    <source>
        <dbReference type="ARBA" id="ARBA00022801"/>
    </source>
</evidence>
<dbReference type="PANTHER" id="PTHR11472">
    <property type="entry name" value="DNA REPAIR DEAD HELICASE RAD3/XP-D SUBFAMILY MEMBER"/>
    <property type="match status" value="1"/>
</dbReference>
<dbReference type="OrthoDB" id="9805194at2"/>
<dbReference type="RefSeq" id="WP_146324435.1">
    <property type="nucleotide sequence ID" value="NZ_BAABLR010000010.1"/>
</dbReference>
<dbReference type="EC" id="5.6.2.3" evidence="7"/>
<dbReference type="Pfam" id="PF00270">
    <property type="entry name" value="DEAD"/>
    <property type="match status" value="1"/>
</dbReference>
<dbReference type="InterPro" id="IPR011545">
    <property type="entry name" value="DEAD/DEAH_box_helicase_dom"/>
</dbReference>
<comment type="catalytic activity">
    <reaction evidence="8">
        <text>ATP + H2O = ADP + phosphate + H(+)</text>
        <dbReference type="Rhea" id="RHEA:13065"/>
        <dbReference type="ChEBI" id="CHEBI:15377"/>
        <dbReference type="ChEBI" id="CHEBI:15378"/>
        <dbReference type="ChEBI" id="CHEBI:30616"/>
        <dbReference type="ChEBI" id="CHEBI:43474"/>
        <dbReference type="ChEBI" id="CHEBI:456216"/>
        <dbReference type="EC" id="5.6.2.3"/>
    </reaction>
</comment>
<dbReference type="SMART" id="SM00487">
    <property type="entry name" value="DEXDc"/>
    <property type="match status" value="1"/>
</dbReference>
<dbReference type="GO" id="GO:0005524">
    <property type="term" value="F:ATP binding"/>
    <property type="evidence" value="ECO:0007669"/>
    <property type="project" value="UniProtKB-KW"/>
</dbReference>
<dbReference type="InterPro" id="IPR014013">
    <property type="entry name" value="Helic_SF1/SF2_ATP-bd_DinG/Rad3"/>
</dbReference>
<evidence type="ECO:0000256" key="4">
    <source>
        <dbReference type="ARBA" id="ARBA00022806"/>
    </source>
</evidence>
<dbReference type="AlphaFoldDB" id="A0A5C5UH66"/>
<evidence type="ECO:0000313" key="13">
    <source>
        <dbReference type="Proteomes" id="UP000320791"/>
    </source>
</evidence>
<evidence type="ECO:0000313" key="12">
    <source>
        <dbReference type="EMBL" id="TWT25023.1"/>
    </source>
</evidence>
<protein>
    <recommendedName>
        <fullName evidence="9">ATP-dependent helicase DinG</fullName>
        <ecNumber evidence="7">5.6.2.3</ecNumber>
    </recommendedName>
    <alternativeName>
        <fullName evidence="10">DNA 5'-3' helicase DinG</fullName>
    </alternativeName>
</protein>
<dbReference type="InterPro" id="IPR027417">
    <property type="entry name" value="P-loop_NTPase"/>
</dbReference>
<feature type="domain" description="Helicase ATP-binding" evidence="11">
    <location>
        <begin position="15"/>
        <end position="288"/>
    </location>
</feature>
<organism evidence="12 13">
    <name type="scientific">Corynebacterium canis</name>
    <dbReference type="NCBI Taxonomy" id="679663"/>
    <lineage>
        <taxon>Bacteria</taxon>
        <taxon>Bacillati</taxon>
        <taxon>Actinomycetota</taxon>
        <taxon>Actinomycetes</taxon>
        <taxon>Mycobacteriales</taxon>
        <taxon>Corynebacteriaceae</taxon>
        <taxon>Corynebacterium</taxon>
    </lineage>
</organism>
<dbReference type="Gene3D" id="3.40.50.300">
    <property type="entry name" value="P-loop containing nucleotide triphosphate hydrolases"/>
    <property type="match status" value="2"/>
</dbReference>
<keyword evidence="2" id="KW-0547">Nucleotide-binding</keyword>
<evidence type="ECO:0000256" key="7">
    <source>
        <dbReference type="ARBA" id="ARBA00044969"/>
    </source>
</evidence>
<dbReference type="InterPro" id="IPR006555">
    <property type="entry name" value="ATP-dep_Helicase_C"/>
</dbReference>
<dbReference type="InterPro" id="IPR014001">
    <property type="entry name" value="Helicase_ATP-bd"/>
</dbReference>
<dbReference type="InterPro" id="IPR045028">
    <property type="entry name" value="DinG/Rad3-like"/>
</dbReference>
<evidence type="ECO:0000259" key="11">
    <source>
        <dbReference type="PROSITE" id="PS51193"/>
    </source>
</evidence>
<dbReference type="GO" id="GO:0003676">
    <property type="term" value="F:nucleic acid binding"/>
    <property type="evidence" value="ECO:0007669"/>
    <property type="project" value="InterPro"/>
</dbReference>
<evidence type="ECO:0000256" key="1">
    <source>
        <dbReference type="ARBA" id="ARBA00001966"/>
    </source>
</evidence>
<comment type="cofactor">
    <cofactor evidence="1">
        <name>[4Fe-4S] cluster</name>
        <dbReference type="ChEBI" id="CHEBI:49883"/>
    </cofactor>
</comment>
<evidence type="ECO:0000256" key="9">
    <source>
        <dbReference type="ARBA" id="ARBA00073590"/>
    </source>
</evidence>
<dbReference type="FunFam" id="3.40.50.300:FF:000437">
    <property type="entry name" value="ATP-dependent DNA helicase DinG"/>
    <property type="match status" value="1"/>
</dbReference>
<evidence type="ECO:0000256" key="10">
    <source>
        <dbReference type="ARBA" id="ARBA00079061"/>
    </source>
</evidence>
<accession>A0A5C5UH66</accession>
<dbReference type="PANTHER" id="PTHR11472:SF34">
    <property type="entry name" value="REGULATOR OF TELOMERE ELONGATION HELICASE 1"/>
    <property type="match status" value="1"/>
</dbReference>
<dbReference type="GO" id="GO:0006139">
    <property type="term" value="P:nucleobase-containing compound metabolic process"/>
    <property type="evidence" value="ECO:0007669"/>
    <property type="project" value="InterPro"/>
</dbReference>
<dbReference type="Pfam" id="PF13307">
    <property type="entry name" value="Helicase_C_2"/>
    <property type="match status" value="1"/>
</dbReference>
<keyword evidence="5" id="KW-0067">ATP-binding</keyword>
<evidence type="ECO:0000256" key="5">
    <source>
        <dbReference type="ARBA" id="ARBA00022840"/>
    </source>
</evidence>
<dbReference type="PROSITE" id="PS51193">
    <property type="entry name" value="HELICASE_ATP_BIND_2"/>
    <property type="match status" value="1"/>
</dbReference>
<gene>
    <name evidence="12" type="ORF">FRX94_07090</name>
</gene>
<dbReference type="SMART" id="SM00491">
    <property type="entry name" value="HELICc2"/>
    <property type="match status" value="1"/>
</dbReference>
<name>A0A5C5UH66_9CORY</name>
<keyword evidence="3" id="KW-0378">Hydrolase</keyword>
<proteinExistence type="inferred from homology"/>
<keyword evidence="4 12" id="KW-0347">Helicase</keyword>
<evidence type="ECO:0000256" key="8">
    <source>
        <dbReference type="ARBA" id="ARBA00048954"/>
    </source>
</evidence>
<comment type="similarity">
    <text evidence="6">Belongs to the helicase family. DinG subfamily.</text>
</comment>
<comment type="caution">
    <text evidence="12">The sequence shown here is derived from an EMBL/GenBank/DDBJ whole genome shotgun (WGS) entry which is preliminary data.</text>
</comment>
<dbReference type="SUPFAM" id="SSF52540">
    <property type="entry name" value="P-loop containing nucleoside triphosphate hydrolases"/>
    <property type="match status" value="1"/>
</dbReference>
<evidence type="ECO:0000256" key="6">
    <source>
        <dbReference type="ARBA" id="ARBA00038058"/>
    </source>
</evidence>
<keyword evidence="13" id="KW-1185">Reference proteome</keyword>
<dbReference type="EMBL" id="VOHM01000013">
    <property type="protein sequence ID" value="TWT25023.1"/>
    <property type="molecule type" value="Genomic_DNA"/>
</dbReference>